<comment type="caution">
    <text evidence="1">The sequence shown here is derived from an EMBL/GenBank/DDBJ whole genome shotgun (WGS) entry which is preliminary data.</text>
</comment>
<gene>
    <name evidence="1" type="ORF">EV679_0325</name>
</gene>
<evidence type="ECO:0000313" key="2">
    <source>
        <dbReference type="Proteomes" id="UP000292039"/>
    </source>
</evidence>
<accession>A0A4V2F1B8</accession>
<dbReference type="Proteomes" id="UP000292039">
    <property type="component" value="Unassembled WGS sequence"/>
</dbReference>
<dbReference type="AlphaFoldDB" id="A0A4V2F1B8"/>
<evidence type="ECO:0000313" key="1">
    <source>
        <dbReference type="EMBL" id="RZS73137.1"/>
    </source>
</evidence>
<name>A0A4V2F1B8_9BURK</name>
<reference evidence="1 2" key="1">
    <citation type="submission" date="2019-02" db="EMBL/GenBank/DDBJ databases">
        <title>Genomic Encyclopedia of Type Strains, Phase IV (KMG-IV): sequencing the most valuable type-strain genomes for metagenomic binning, comparative biology and taxonomic classification.</title>
        <authorList>
            <person name="Goeker M."/>
        </authorList>
    </citation>
    <scope>NUCLEOTIDE SEQUENCE [LARGE SCALE GENOMIC DNA]</scope>
    <source>
        <strain evidence="1 2">DSM 16618</strain>
    </source>
</reference>
<protein>
    <submittedName>
        <fullName evidence="1">Uncharacterized protein</fullName>
    </submittedName>
</protein>
<dbReference type="RefSeq" id="WP_130486379.1">
    <property type="nucleotide sequence ID" value="NZ_CBCSEB010000003.1"/>
</dbReference>
<organism evidence="1 2">
    <name type="scientific">Kerstersia gyiorum</name>
    <dbReference type="NCBI Taxonomy" id="206506"/>
    <lineage>
        <taxon>Bacteria</taxon>
        <taxon>Pseudomonadati</taxon>
        <taxon>Pseudomonadota</taxon>
        <taxon>Betaproteobacteria</taxon>
        <taxon>Burkholderiales</taxon>
        <taxon>Alcaligenaceae</taxon>
        <taxon>Kerstersia</taxon>
    </lineage>
</organism>
<dbReference type="EMBL" id="SGWZ01000001">
    <property type="protein sequence ID" value="RZS73137.1"/>
    <property type="molecule type" value="Genomic_DNA"/>
</dbReference>
<proteinExistence type="predicted"/>
<sequence>MDTDIITIALRDGSRGYEISPERVPLSVLADFSKDVRDFIRGAGDDIDIANVDVGIIKGSLAISAVGINSPSLVSDLRMLASSEDISKITSKKRREVIRKWQSHAYKFDNVFVRIASPWSKNVILISKTTAFREIDQSRLVTVERYIRGEIQDLGGARESNAHVRLPDGKTLTVRTDRELIKRESENLVYKEVHLRIRAKMNLDTGKLSDPELIEFVDYKPKFDEEKFQEAVRKGREAWRDIGDPAAWVRLSRGDD</sequence>